<keyword evidence="1" id="KW-0285">Flavoprotein</keyword>
<dbReference type="AlphaFoldDB" id="A0A2N7AVT4"/>
<evidence type="ECO:0000313" key="5">
    <source>
        <dbReference type="Proteomes" id="UP000235649"/>
    </source>
</evidence>
<dbReference type="PANTHER" id="PTHR43656">
    <property type="entry name" value="BINDING OXIDOREDUCTASE, PUTATIVE (AFU_ORTHOLOGUE AFUA_2G08260)-RELATED"/>
    <property type="match status" value="1"/>
</dbReference>
<dbReference type="Pfam" id="PF00724">
    <property type="entry name" value="Oxidored_FMN"/>
    <property type="match status" value="1"/>
</dbReference>
<dbReference type="InterPro" id="IPR001155">
    <property type="entry name" value="OxRdtase_FMN_N"/>
</dbReference>
<proteinExistence type="predicted"/>
<dbReference type="InterPro" id="IPR051799">
    <property type="entry name" value="NADH_flavin_oxidoreductase"/>
</dbReference>
<dbReference type="EMBL" id="NIPR01000007">
    <property type="protein sequence ID" value="PMD72287.1"/>
    <property type="molecule type" value="Genomic_DNA"/>
</dbReference>
<dbReference type="RefSeq" id="WP_102195630.1">
    <property type="nucleotide sequence ID" value="NZ_NIPR01000007.1"/>
</dbReference>
<name>A0A2N7AVT4_9LACO</name>
<sequence>MINIFTPLELSNKTIIKNRFMKAATSETLGDNNYRPTKQLIDLYRAWANGGTGLIITGNVMVDQTARGEFGNIVIEDSKGLNLLKQWAKAGTTNGAKIFMQLNHPGKQSPKTISKQPVSPSAIPMEGSNSFAFNTPRALTKVEIQIIIQKFINAAVVAKKAGFSGVEIHAAHGYLLSQFLSPHDNQRVDEYGGSLENRMRILIEIYTGIREKLGQEFPIALKINSSDLRDGGFSEEDSIKVIQKMDQLGIDLVEISGGNYEKPTVQGIGKGAFFIDYASKIKSLVKTPIAVTGGFSTANGMSKAIANNEADLIGLARPLVLVPDLPNQFKNGNFTAVNLHHLTTSIKSLDKKVGSLIGLSYYQQQMLRIAKGLPIQVTNNAWSSLGFAIKRQGLAAFIPQRD</sequence>
<dbReference type="Gene3D" id="3.20.20.70">
    <property type="entry name" value="Aldolase class I"/>
    <property type="match status" value="1"/>
</dbReference>
<dbReference type="InterPro" id="IPR013785">
    <property type="entry name" value="Aldolase_TIM"/>
</dbReference>
<evidence type="ECO:0000313" key="4">
    <source>
        <dbReference type="EMBL" id="PMD72287.1"/>
    </source>
</evidence>
<evidence type="ECO:0000259" key="3">
    <source>
        <dbReference type="Pfam" id="PF00724"/>
    </source>
</evidence>
<organism evidence="4 5">
    <name type="scientific">Companilactobacillus nuruki</name>
    <dbReference type="NCBI Taxonomy" id="1993540"/>
    <lineage>
        <taxon>Bacteria</taxon>
        <taxon>Bacillati</taxon>
        <taxon>Bacillota</taxon>
        <taxon>Bacilli</taxon>
        <taxon>Lactobacillales</taxon>
        <taxon>Lactobacillaceae</taxon>
        <taxon>Companilactobacillus</taxon>
    </lineage>
</organism>
<dbReference type="PANTHER" id="PTHR43656:SF2">
    <property type="entry name" value="BINDING OXIDOREDUCTASE, PUTATIVE (AFU_ORTHOLOGUE AFUA_2G08260)-RELATED"/>
    <property type="match status" value="1"/>
</dbReference>
<feature type="domain" description="NADH:flavin oxidoreductase/NADH oxidase N-terminal" evidence="3">
    <location>
        <begin position="4"/>
        <end position="332"/>
    </location>
</feature>
<protein>
    <submittedName>
        <fullName evidence="4">NADH oxidase</fullName>
    </submittedName>
</protein>
<dbReference type="SUPFAM" id="SSF51395">
    <property type="entry name" value="FMN-linked oxidoreductases"/>
    <property type="match status" value="1"/>
</dbReference>
<keyword evidence="5" id="KW-1185">Reference proteome</keyword>
<dbReference type="Proteomes" id="UP000235649">
    <property type="component" value="Unassembled WGS sequence"/>
</dbReference>
<evidence type="ECO:0000256" key="2">
    <source>
        <dbReference type="ARBA" id="ARBA00023002"/>
    </source>
</evidence>
<keyword evidence="2" id="KW-0560">Oxidoreductase</keyword>
<gene>
    <name evidence="4" type="ORF">CBP76_03885</name>
</gene>
<comment type="caution">
    <text evidence="4">The sequence shown here is derived from an EMBL/GenBank/DDBJ whole genome shotgun (WGS) entry which is preliminary data.</text>
</comment>
<evidence type="ECO:0000256" key="1">
    <source>
        <dbReference type="ARBA" id="ARBA00022630"/>
    </source>
</evidence>
<reference evidence="4 5" key="1">
    <citation type="submission" date="2017-05" db="EMBL/GenBank/DDBJ databases">
        <title>Lactobacillus nurukis nov., sp. nov., isolated from nuruk.</title>
        <authorList>
            <person name="Kim S.-J."/>
        </authorList>
    </citation>
    <scope>NUCLEOTIDE SEQUENCE [LARGE SCALE GENOMIC DNA]</scope>
    <source>
        <strain evidence="4 5">SYF10-1a</strain>
    </source>
</reference>
<dbReference type="GO" id="GO:0010181">
    <property type="term" value="F:FMN binding"/>
    <property type="evidence" value="ECO:0007669"/>
    <property type="project" value="InterPro"/>
</dbReference>
<dbReference type="CDD" id="cd04733">
    <property type="entry name" value="OYE_like_2_FMN"/>
    <property type="match status" value="1"/>
</dbReference>
<dbReference type="GO" id="GO:0016491">
    <property type="term" value="F:oxidoreductase activity"/>
    <property type="evidence" value="ECO:0007669"/>
    <property type="project" value="UniProtKB-KW"/>
</dbReference>
<accession>A0A2N7AVT4</accession>
<dbReference type="OrthoDB" id="9772736at2"/>